<dbReference type="GO" id="GO:0016020">
    <property type="term" value="C:membrane"/>
    <property type="evidence" value="ECO:0007669"/>
    <property type="project" value="UniProtKB-SubCell"/>
</dbReference>
<gene>
    <name evidence="7" type="ORF">EPUS_04660</name>
</gene>
<dbReference type="EMBL" id="KE721515">
    <property type="protein sequence ID" value="ERF68562.1"/>
    <property type="molecule type" value="Genomic_DNA"/>
</dbReference>
<accession>U1FUS2</accession>
<evidence type="ECO:0000256" key="3">
    <source>
        <dbReference type="ARBA" id="ARBA00022989"/>
    </source>
</evidence>
<reference evidence="8" key="1">
    <citation type="journal article" date="2014" name="BMC Genomics">
        <title>Genome characteristics reveal the impact of lichenization on lichen-forming fungus Endocarpon pusillum Hedwig (Verrucariales, Ascomycota).</title>
        <authorList>
            <person name="Wang Y.-Y."/>
            <person name="Liu B."/>
            <person name="Zhang X.-Y."/>
            <person name="Zhou Q.-M."/>
            <person name="Zhang T."/>
            <person name="Li H."/>
            <person name="Yu Y.-F."/>
            <person name="Zhang X.-L."/>
            <person name="Hao X.-Y."/>
            <person name="Wang M."/>
            <person name="Wang L."/>
            <person name="Wei J.-C."/>
        </authorList>
    </citation>
    <scope>NUCLEOTIDE SEQUENCE [LARGE SCALE GENOMIC DNA]</scope>
    <source>
        <strain evidence="8">Z07020 / HMAS-L-300199</strain>
    </source>
</reference>
<protein>
    <submittedName>
        <fullName evidence="7">Uncharacterized protein</fullName>
    </submittedName>
</protein>
<keyword evidence="8" id="KW-1185">Reference proteome</keyword>
<name>U1FUS2_ENDPU</name>
<keyword evidence="4 6" id="KW-0472">Membrane</keyword>
<feature type="transmembrane region" description="Helical" evidence="6">
    <location>
        <begin position="130"/>
        <end position="153"/>
    </location>
</feature>
<proteinExistence type="predicted"/>
<feature type="region of interest" description="Disordered" evidence="5">
    <location>
        <begin position="191"/>
        <end position="256"/>
    </location>
</feature>
<evidence type="ECO:0000256" key="1">
    <source>
        <dbReference type="ARBA" id="ARBA00004167"/>
    </source>
</evidence>
<dbReference type="GO" id="GO:0071944">
    <property type="term" value="C:cell periphery"/>
    <property type="evidence" value="ECO:0007669"/>
    <property type="project" value="UniProtKB-ARBA"/>
</dbReference>
<dbReference type="GeneID" id="19239615"/>
<dbReference type="InterPro" id="IPR051694">
    <property type="entry name" value="Immunoregulatory_rcpt-like"/>
</dbReference>
<sequence length="256" mass="27052">MSCRRIVNGTFNLDRSTEDIPCSSNLNDGVVPARAVIIPAAVPTRWSETRHAFTIAKANPSSTSSTTPQPGTGSAVAAPRRASNARTLSARPLTRPHHTAATSAAASSSSTNSVLPSPTSESRSIMTPGAVAGTAIGAAAAVALLIALAWFLLRRRNRGKQALRNGQGLISDQQPQNKNGIGATTAEELRQRQELGQGQDDSSQRPPEMSGTETRPGPAWSELDSSSMAPNEMSVDRFGERMPVEMDEGQKPGWRA</sequence>
<organism evidence="7 8">
    <name type="scientific">Endocarpon pusillum (strain Z07020 / HMAS-L-300199)</name>
    <name type="common">Lichen-forming fungus</name>
    <dbReference type="NCBI Taxonomy" id="1263415"/>
    <lineage>
        <taxon>Eukaryota</taxon>
        <taxon>Fungi</taxon>
        <taxon>Dikarya</taxon>
        <taxon>Ascomycota</taxon>
        <taxon>Pezizomycotina</taxon>
        <taxon>Eurotiomycetes</taxon>
        <taxon>Chaetothyriomycetidae</taxon>
        <taxon>Verrucariales</taxon>
        <taxon>Verrucariaceae</taxon>
        <taxon>Endocarpon</taxon>
    </lineage>
</organism>
<evidence type="ECO:0000313" key="7">
    <source>
        <dbReference type="EMBL" id="ERF68562.1"/>
    </source>
</evidence>
<dbReference type="RefSeq" id="XP_007805788.1">
    <property type="nucleotide sequence ID" value="XM_007807597.1"/>
</dbReference>
<dbReference type="AlphaFoldDB" id="U1FUS2"/>
<feature type="compositionally biased region" description="Low complexity" evidence="5">
    <location>
        <begin position="99"/>
        <end position="111"/>
    </location>
</feature>
<keyword evidence="3 6" id="KW-1133">Transmembrane helix</keyword>
<evidence type="ECO:0000256" key="2">
    <source>
        <dbReference type="ARBA" id="ARBA00022692"/>
    </source>
</evidence>
<dbReference type="HOGENOM" id="CLU_1085981_0_0_1"/>
<dbReference type="Proteomes" id="UP000019373">
    <property type="component" value="Unassembled WGS sequence"/>
</dbReference>
<evidence type="ECO:0000256" key="4">
    <source>
        <dbReference type="ARBA" id="ARBA00023136"/>
    </source>
</evidence>
<feature type="compositionally biased region" description="Polar residues" evidence="5">
    <location>
        <begin position="112"/>
        <end position="123"/>
    </location>
</feature>
<evidence type="ECO:0000256" key="6">
    <source>
        <dbReference type="SAM" id="Phobius"/>
    </source>
</evidence>
<evidence type="ECO:0000313" key="8">
    <source>
        <dbReference type="Proteomes" id="UP000019373"/>
    </source>
</evidence>
<dbReference type="PANTHER" id="PTHR15549">
    <property type="entry name" value="PAIRED IMMUNOGLOBULIN-LIKE TYPE 2 RECEPTOR"/>
    <property type="match status" value="1"/>
</dbReference>
<feature type="region of interest" description="Disordered" evidence="5">
    <location>
        <begin position="57"/>
        <end position="123"/>
    </location>
</feature>
<feature type="compositionally biased region" description="Basic and acidic residues" evidence="5">
    <location>
        <begin position="234"/>
        <end position="250"/>
    </location>
</feature>
<evidence type="ECO:0000256" key="5">
    <source>
        <dbReference type="SAM" id="MobiDB-lite"/>
    </source>
</evidence>
<feature type="compositionally biased region" description="Low complexity" evidence="5">
    <location>
        <begin position="60"/>
        <end position="74"/>
    </location>
</feature>
<comment type="subcellular location">
    <subcellularLocation>
        <location evidence="1">Membrane</location>
        <topology evidence="1">Single-pass membrane protein</topology>
    </subcellularLocation>
</comment>
<feature type="compositionally biased region" description="Polar residues" evidence="5">
    <location>
        <begin position="194"/>
        <end position="205"/>
    </location>
</feature>
<keyword evidence="2 6" id="KW-0812">Transmembrane</keyword>